<accession>A0ABW6LSD7</accession>
<dbReference type="Proteomes" id="UP001601288">
    <property type="component" value="Unassembled WGS sequence"/>
</dbReference>
<reference evidence="2 3" key="1">
    <citation type="submission" date="2024-10" db="EMBL/GenBank/DDBJ databases">
        <title>The Natural Products Discovery Center: Release of the First 8490 Sequenced Strains for Exploring Actinobacteria Biosynthetic Diversity.</title>
        <authorList>
            <person name="Kalkreuter E."/>
            <person name="Kautsar S.A."/>
            <person name="Yang D."/>
            <person name="Bader C.D."/>
            <person name="Teijaro C.N."/>
            <person name="Fluegel L."/>
            <person name="Davis C.M."/>
            <person name="Simpson J.R."/>
            <person name="Lauterbach L."/>
            <person name="Steele A.D."/>
            <person name="Gui C."/>
            <person name="Meng S."/>
            <person name="Li G."/>
            <person name="Viehrig K."/>
            <person name="Ye F."/>
            <person name="Su P."/>
            <person name="Kiefer A.F."/>
            <person name="Nichols A."/>
            <person name="Cepeda A.J."/>
            <person name="Yan W."/>
            <person name="Fan B."/>
            <person name="Jiang Y."/>
            <person name="Adhikari A."/>
            <person name="Zheng C.-J."/>
            <person name="Schuster L."/>
            <person name="Cowan T.M."/>
            <person name="Smanski M.J."/>
            <person name="Chevrette M.G."/>
            <person name="De Carvalho L.P.S."/>
            <person name="Shen B."/>
        </authorList>
    </citation>
    <scope>NUCLEOTIDE SEQUENCE [LARGE SCALE GENOMIC DNA]</scope>
    <source>
        <strain evidence="2 3">NPDC007066</strain>
    </source>
</reference>
<dbReference type="EMBL" id="JBIAFP010000035">
    <property type="protein sequence ID" value="MFE9230502.1"/>
    <property type="molecule type" value="Genomic_DNA"/>
</dbReference>
<dbReference type="Pfam" id="PF20680">
    <property type="entry name" value="DUF6817"/>
    <property type="match status" value="1"/>
</dbReference>
<name>A0ABW6LSD7_9ACTN</name>
<feature type="domain" description="DUF6817" evidence="1">
    <location>
        <begin position="13"/>
        <end position="97"/>
    </location>
</feature>
<sequence length="186" mass="20654">MTTTTSFEDKVAFLQQHGVDELAHSSADLLAHLQGVHDLLRAWGCRPQLCDAGLFHSVYGTEIFPTGAVPIELRPVVRGLIGEDAETLVHLFGTVSRAGIFDAAFEGAPFLLETRTGGQVGITDQQYTDLAVLTVANWLEQRPRFPESSRNSRAREFRTMRQFLPITPRQALDEAYRFTPLTQPAT</sequence>
<gene>
    <name evidence="2" type="ORF">ACFYM3_39165</name>
</gene>
<dbReference type="PANTHER" id="PTHR37391">
    <property type="entry name" value="E3 UBIQUITIN-PROTEIN LIGASE"/>
    <property type="match status" value="1"/>
</dbReference>
<dbReference type="PANTHER" id="PTHR37391:SF2">
    <property type="entry name" value="E3 UBIQUITIN-PROTEIN LIGASE"/>
    <property type="match status" value="1"/>
</dbReference>
<evidence type="ECO:0000259" key="1">
    <source>
        <dbReference type="Pfam" id="PF20680"/>
    </source>
</evidence>
<protein>
    <submittedName>
        <fullName evidence="2">DUF6817 domain-containing protein</fullName>
    </submittedName>
</protein>
<evidence type="ECO:0000313" key="2">
    <source>
        <dbReference type="EMBL" id="MFE9230502.1"/>
    </source>
</evidence>
<proteinExistence type="predicted"/>
<dbReference type="RefSeq" id="WP_358289801.1">
    <property type="nucleotide sequence ID" value="NZ_JBEYGJ010000040.1"/>
</dbReference>
<organism evidence="2 3">
    <name type="scientific">Streptomyces massasporeus</name>
    <dbReference type="NCBI Taxonomy" id="67324"/>
    <lineage>
        <taxon>Bacteria</taxon>
        <taxon>Bacillati</taxon>
        <taxon>Actinomycetota</taxon>
        <taxon>Actinomycetes</taxon>
        <taxon>Kitasatosporales</taxon>
        <taxon>Streptomycetaceae</taxon>
        <taxon>Streptomyces</taxon>
    </lineage>
</organism>
<dbReference type="InterPro" id="IPR049202">
    <property type="entry name" value="DUF6817"/>
</dbReference>
<comment type="caution">
    <text evidence="2">The sequence shown here is derived from an EMBL/GenBank/DDBJ whole genome shotgun (WGS) entry which is preliminary data.</text>
</comment>
<keyword evidence="3" id="KW-1185">Reference proteome</keyword>
<evidence type="ECO:0000313" key="3">
    <source>
        <dbReference type="Proteomes" id="UP001601288"/>
    </source>
</evidence>